<evidence type="ECO:0000313" key="2">
    <source>
        <dbReference type="EMBL" id="QBQ55675.1"/>
    </source>
</evidence>
<feature type="region of interest" description="Disordered" evidence="1">
    <location>
        <begin position="1"/>
        <end position="23"/>
    </location>
</feature>
<evidence type="ECO:0000256" key="1">
    <source>
        <dbReference type="SAM" id="MobiDB-lite"/>
    </source>
</evidence>
<feature type="region of interest" description="Disordered" evidence="1">
    <location>
        <begin position="56"/>
        <end position="109"/>
    </location>
</feature>
<feature type="compositionally biased region" description="Gly residues" evidence="1">
    <location>
        <begin position="97"/>
        <end position="109"/>
    </location>
</feature>
<evidence type="ECO:0000313" key="3">
    <source>
        <dbReference type="Proteomes" id="UP000294325"/>
    </source>
</evidence>
<keyword evidence="3" id="KW-1185">Reference proteome</keyword>
<gene>
    <name evidence="2" type="ORF">E3U44_15010</name>
</gene>
<sequence>MNKRQNPSCSEDKTQVPSEESRVEARRKFLKTAGKFALYTPPTLTLLMHPSVHAISKSNNGVGNGPDNPPSGFNHVPESRRFVFDNDEDNVRTLGDQGPGNPGNRGGFK</sequence>
<name>A0A4V1AW77_9GAMM</name>
<accession>A0A4V1AW77</accession>
<protein>
    <submittedName>
        <fullName evidence="2">Uncharacterized protein</fullName>
    </submittedName>
</protein>
<dbReference type="AlphaFoldDB" id="A0A4V1AW77"/>
<dbReference type="KEGG" id="nwr:E3U44_15010"/>
<feature type="compositionally biased region" description="Basic and acidic residues" evidence="1">
    <location>
        <begin position="10"/>
        <end position="23"/>
    </location>
</feature>
<dbReference type="OrthoDB" id="9808131at2"/>
<reference evidence="2 3" key="1">
    <citation type="submission" date="2019-03" db="EMBL/GenBank/DDBJ databases">
        <title>The genome sequence of Nitrosococcus wardiae strain D1FHST reveals the archetypal metabolic capacity of ammonia-oxidizing Gammaproteobacteria.</title>
        <authorList>
            <person name="Wang L."/>
            <person name="Lim C.K."/>
            <person name="Hanson T.E."/>
            <person name="Dang H."/>
            <person name="Klotz M.G."/>
        </authorList>
    </citation>
    <scope>NUCLEOTIDE SEQUENCE [LARGE SCALE GENOMIC DNA]</scope>
    <source>
        <strain evidence="2 3">D1FHS</strain>
    </source>
</reference>
<dbReference type="EMBL" id="CP038033">
    <property type="protein sequence ID" value="QBQ55675.1"/>
    <property type="molecule type" value="Genomic_DNA"/>
</dbReference>
<dbReference type="RefSeq" id="WP_134358932.1">
    <property type="nucleotide sequence ID" value="NZ_CP038033.1"/>
</dbReference>
<dbReference type="Proteomes" id="UP000294325">
    <property type="component" value="Chromosome"/>
</dbReference>
<organism evidence="2 3">
    <name type="scientific">Nitrosococcus wardiae</name>
    <dbReference type="NCBI Taxonomy" id="1814290"/>
    <lineage>
        <taxon>Bacteria</taxon>
        <taxon>Pseudomonadati</taxon>
        <taxon>Pseudomonadota</taxon>
        <taxon>Gammaproteobacteria</taxon>
        <taxon>Chromatiales</taxon>
        <taxon>Chromatiaceae</taxon>
        <taxon>Nitrosococcus</taxon>
    </lineage>
</organism>
<proteinExistence type="predicted"/>